<accession>A0ABR2NEM7</accession>
<dbReference type="EMBL" id="JBBPBN010000161">
    <property type="protein sequence ID" value="KAK8974591.1"/>
    <property type="molecule type" value="Genomic_DNA"/>
</dbReference>
<dbReference type="Proteomes" id="UP001396334">
    <property type="component" value="Unassembled WGS sequence"/>
</dbReference>
<sequence>MSALKKSKCWRGFVADISQSPLFLLRFSVSSLKKLQLSITKIASAVISRLLPVNQTCRLTCLLFPFLFLGQTQNKKTTNSTKTRLNSCGIEGATHHRQSLSPSMTAKTQGLLQCQDMSKAMSLLREVDKEVDVAFAQAVEE</sequence>
<name>A0ABR2NEM7_9ROSI</name>
<gene>
    <name evidence="1" type="ORF">V6N11_029297</name>
</gene>
<evidence type="ECO:0000313" key="2">
    <source>
        <dbReference type="Proteomes" id="UP001396334"/>
    </source>
</evidence>
<reference evidence="1 2" key="1">
    <citation type="journal article" date="2024" name="G3 (Bethesda)">
        <title>Genome assembly of Hibiscus sabdariffa L. provides insights into metabolisms of medicinal natural products.</title>
        <authorList>
            <person name="Kim T."/>
        </authorList>
    </citation>
    <scope>NUCLEOTIDE SEQUENCE [LARGE SCALE GENOMIC DNA]</scope>
    <source>
        <strain evidence="1">TK-2024</strain>
        <tissue evidence="1">Old leaves</tissue>
    </source>
</reference>
<comment type="caution">
    <text evidence="1">The sequence shown here is derived from an EMBL/GenBank/DDBJ whole genome shotgun (WGS) entry which is preliminary data.</text>
</comment>
<keyword evidence="2" id="KW-1185">Reference proteome</keyword>
<protein>
    <submittedName>
        <fullName evidence="1">Uncharacterized protein</fullName>
    </submittedName>
</protein>
<proteinExistence type="predicted"/>
<organism evidence="1 2">
    <name type="scientific">Hibiscus sabdariffa</name>
    <name type="common">roselle</name>
    <dbReference type="NCBI Taxonomy" id="183260"/>
    <lineage>
        <taxon>Eukaryota</taxon>
        <taxon>Viridiplantae</taxon>
        <taxon>Streptophyta</taxon>
        <taxon>Embryophyta</taxon>
        <taxon>Tracheophyta</taxon>
        <taxon>Spermatophyta</taxon>
        <taxon>Magnoliopsida</taxon>
        <taxon>eudicotyledons</taxon>
        <taxon>Gunneridae</taxon>
        <taxon>Pentapetalae</taxon>
        <taxon>rosids</taxon>
        <taxon>malvids</taxon>
        <taxon>Malvales</taxon>
        <taxon>Malvaceae</taxon>
        <taxon>Malvoideae</taxon>
        <taxon>Hibiscus</taxon>
    </lineage>
</organism>
<evidence type="ECO:0000313" key="1">
    <source>
        <dbReference type="EMBL" id="KAK8974591.1"/>
    </source>
</evidence>